<evidence type="ECO:0000256" key="1">
    <source>
        <dbReference type="ARBA" id="ARBA00009437"/>
    </source>
</evidence>
<dbReference type="EMBL" id="MLFS01000019">
    <property type="protein sequence ID" value="ORM73537.1"/>
    <property type="molecule type" value="Genomic_DNA"/>
</dbReference>
<dbReference type="Pfam" id="PF03466">
    <property type="entry name" value="LysR_substrate"/>
    <property type="match status" value="1"/>
</dbReference>
<comment type="similarity">
    <text evidence="1">Belongs to the LysR transcriptional regulatory family.</text>
</comment>
<dbReference type="Pfam" id="PF00126">
    <property type="entry name" value="HTH_1"/>
    <property type="match status" value="1"/>
</dbReference>
<evidence type="ECO:0000256" key="5">
    <source>
        <dbReference type="ARBA" id="ARBA00023163"/>
    </source>
</evidence>
<evidence type="ECO:0000259" key="6">
    <source>
        <dbReference type="PROSITE" id="PS50931"/>
    </source>
</evidence>
<dbReference type="FunFam" id="1.10.10.10:FF:000001">
    <property type="entry name" value="LysR family transcriptional regulator"/>
    <property type="match status" value="1"/>
</dbReference>
<dbReference type="STRING" id="1076551.HA48_08855"/>
<dbReference type="SUPFAM" id="SSF53850">
    <property type="entry name" value="Periplasmic binding protein-like II"/>
    <property type="match status" value="1"/>
</dbReference>
<gene>
    <name evidence="7" type="ORF">HA48_08855</name>
</gene>
<sequence length="273" mass="30023">MDKRQLTAFICVFEERNITRAAQQLNLTQPALSATIRLLEEELNTALFVRKPRGVDVTEEARVLYPQARKMLSDMTALVARFRNPTDCLPLHIGIEGDVATEQLGYVLREIREHFPTVLVTVDPGCVGDIRLACESLRCEDELFMPLFDEHYVLAYPNGHALSNVANLMFEHLHQLPWIATPQLESHQRLLPFYGAAAASAHAGSYAVALDMVEAGSGVTIAPAPLVLSRPHLGSRTLPGQPLQRRVGICYAVQAQTNPTVAGLLAHLSRASA</sequence>
<keyword evidence="4" id="KW-0010">Activator</keyword>
<dbReference type="InterPro" id="IPR036388">
    <property type="entry name" value="WH-like_DNA-bd_sf"/>
</dbReference>
<dbReference type="GO" id="GO:0003700">
    <property type="term" value="F:DNA-binding transcription factor activity"/>
    <property type="evidence" value="ECO:0007669"/>
    <property type="project" value="InterPro"/>
</dbReference>
<dbReference type="AlphaFoldDB" id="A0A1X1DA92"/>
<proteinExistence type="inferred from homology"/>
<dbReference type="SUPFAM" id="SSF46785">
    <property type="entry name" value="Winged helix' DNA-binding domain"/>
    <property type="match status" value="1"/>
</dbReference>
<dbReference type="Proteomes" id="UP000193104">
    <property type="component" value="Unassembled WGS sequence"/>
</dbReference>
<dbReference type="GO" id="GO:0032993">
    <property type="term" value="C:protein-DNA complex"/>
    <property type="evidence" value="ECO:0007669"/>
    <property type="project" value="TreeGrafter"/>
</dbReference>
<evidence type="ECO:0000256" key="3">
    <source>
        <dbReference type="ARBA" id="ARBA00023125"/>
    </source>
</evidence>
<dbReference type="Gene3D" id="3.40.190.10">
    <property type="entry name" value="Periplasmic binding protein-like II"/>
    <property type="match status" value="2"/>
</dbReference>
<keyword evidence="3" id="KW-0238">DNA-binding</keyword>
<dbReference type="PRINTS" id="PR00039">
    <property type="entry name" value="HTHLYSR"/>
</dbReference>
<evidence type="ECO:0000256" key="4">
    <source>
        <dbReference type="ARBA" id="ARBA00023159"/>
    </source>
</evidence>
<dbReference type="OrthoDB" id="6624490at2"/>
<dbReference type="InterPro" id="IPR036390">
    <property type="entry name" value="WH_DNA-bd_sf"/>
</dbReference>
<dbReference type="PANTHER" id="PTHR30346">
    <property type="entry name" value="TRANSCRIPTIONAL DUAL REGULATOR HCAR-RELATED"/>
    <property type="match status" value="1"/>
</dbReference>
<dbReference type="InterPro" id="IPR000847">
    <property type="entry name" value="LysR_HTH_N"/>
</dbReference>
<reference evidence="7 8" key="1">
    <citation type="journal article" date="2017" name="Antonie Van Leeuwenhoek">
        <title>Phylogenomic resolution of the bacterial genus Pantoea and its relationship with Erwinia and Tatumella.</title>
        <authorList>
            <person name="Palmer M."/>
            <person name="Steenkamp E.T."/>
            <person name="Coetzee M.P."/>
            <person name="Chan W.Y."/>
            <person name="van Zyl E."/>
            <person name="De Maayer P."/>
            <person name="Coutinho T.A."/>
            <person name="Blom J."/>
            <person name="Smits T.H."/>
            <person name="Duffy B."/>
            <person name="Venter S.N."/>
        </authorList>
    </citation>
    <scope>NUCLEOTIDE SEQUENCE [LARGE SCALE GENOMIC DNA]</scope>
    <source>
        <strain evidence="7 8">LMG 26277</strain>
    </source>
</reference>
<keyword evidence="5" id="KW-0804">Transcription</keyword>
<evidence type="ECO:0000256" key="2">
    <source>
        <dbReference type="ARBA" id="ARBA00023015"/>
    </source>
</evidence>
<feature type="domain" description="HTH lysR-type" evidence="6">
    <location>
        <begin position="1"/>
        <end position="58"/>
    </location>
</feature>
<dbReference type="CDD" id="cd05466">
    <property type="entry name" value="PBP2_LTTR_substrate"/>
    <property type="match status" value="1"/>
</dbReference>
<dbReference type="InterPro" id="IPR005119">
    <property type="entry name" value="LysR_subst-bd"/>
</dbReference>
<accession>A0A1X1DA92</accession>
<organism evidence="7 8">
    <name type="scientific">Pantoea wallisii</name>
    <dbReference type="NCBI Taxonomy" id="1076551"/>
    <lineage>
        <taxon>Bacteria</taxon>
        <taxon>Pseudomonadati</taxon>
        <taxon>Pseudomonadota</taxon>
        <taxon>Gammaproteobacteria</taxon>
        <taxon>Enterobacterales</taxon>
        <taxon>Erwiniaceae</taxon>
        <taxon>Pantoea</taxon>
    </lineage>
</organism>
<evidence type="ECO:0000313" key="8">
    <source>
        <dbReference type="Proteomes" id="UP000193104"/>
    </source>
</evidence>
<comment type="caution">
    <text evidence="7">The sequence shown here is derived from an EMBL/GenBank/DDBJ whole genome shotgun (WGS) entry which is preliminary data.</text>
</comment>
<protein>
    <recommendedName>
        <fullName evidence="6">HTH lysR-type domain-containing protein</fullName>
    </recommendedName>
</protein>
<dbReference type="PROSITE" id="PS50931">
    <property type="entry name" value="HTH_LYSR"/>
    <property type="match status" value="1"/>
</dbReference>
<dbReference type="GO" id="GO:0003677">
    <property type="term" value="F:DNA binding"/>
    <property type="evidence" value="ECO:0007669"/>
    <property type="project" value="UniProtKB-KW"/>
</dbReference>
<keyword evidence="2" id="KW-0805">Transcription regulation</keyword>
<dbReference type="PANTHER" id="PTHR30346:SF26">
    <property type="entry name" value="HYDROGEN PEROXIDE-INDUCIBLE GENES ACTIVATOR"/>
    <property type="match status" value="1"/>
</dbReference>
<keyword evidence="8" id="KW-1185">Reference proteome</keyword>
<name>A0A1X1DA92_9GAMM</name>
<dbReference type="RefSeq" id="WP_128600721.1">
    <property type="nucleotide sequence ID" value="NZ_MLFS01000019.1"/>
</dbReference>
<dbReference type="Gene3D" id="1.10.10.10">
    <property type="entry name" value="Winged helix-like DNA-binding domain superfamily/Winged helix DNA-binding domain"/>
    <property type="match status" value="1"/>
</dbReference>
<evidence type="ECO:0000313" key="7">
    <source>
        <dbReference type="EMBL" id="ORM73537.1"/>
    </source>
</evidence>